<evidence type="ECO:0000313" key="2">
    <source>
        <dbReference type="EMBL" id="QGU02938.1"/>
    </source>
</evidence>
<dbReference type="Proteomes" id="UP000427071">
    <property type="component" value="Chromosome"/>
</dbReference>
<name>A0A6B8W6Y2_9CORY</name>
<feature type="transmembrane region" description="Helical" evidence="1">
    <location>
        <begin position="90"/>
        <end position="111"/>
    </location>
</feature>
<dbReference type="RefSeq" id="WP_156193274.1">
    <property type="nucleotide sequence ID" value="NZ_CP046452.1"/>
</dbReference>
<sequence length="122" mass="12987">MPVNKDSHWWKIPLPELVVLFGSSLIGLSQRPDINFWVFFLIPASALAVLIAPILACVGAKNYVPSLCALGLGAIFSLSVVLAPKGDPDFGKAIGIILGMGLLIAATSDIVRRGLFNMANRN</sequence>
<keyword evidence="1" id="KW-0472">Membrane</keyword>
<gene>
    <name evidence="2" type="ORF">CKALI_10435</name>
</gene>
<feature type="transmembrane region" description="Helical" evidence="1">
    <location>
        <begin position="36"/>
        <end position="56"/>
    </location>
</feature>
<proteinExistence type="predicted"/>
<dbReference type="AlphaFoldDB" id="A0A6B8W6Y2"/>
<accession>A0A6B8W6Y2</accession>
<dbReference type="KEGG" id="ckw:CKALI_10435"/>
<reference evidence="3" key="1">
    <citation type="submission" date="2019-11" db="EMBL/GenBank/DDBJ databases">
        <title>Complete genome sequence of Corynebacterium kalinowskii 1959, a novel Corynebacterium species isolated from soil of a small paddock in Vilsendorf, Germany.</title>
        <authorList>
            <person name="Schaffert L."/>
            <person name="Ruwe M."/>
            <person name="Milse J."/>
            <person name="Hanuschka K."/>
            <person name="Ortseifen V."/>
            <person name="Droste J."/>
            <person name="Brandt D."/>
            <person name="Schlueter L."/>
            <person name="Kutter Y."/>
            <person name="Vinke S."/>
            <person name="Viehoefer P."/>
            <person name="Jacob L."/>
            <person name="Luebke N.-C."/>
            <person name="Schulte-Berndt E."/>
            <person name="Hain C."/>
            <person name="Linder M."/>
            <person name="Schmidt P."/>
            <person name="Wollenschlaeger L."/>
            <person name="Luttermann T."/>
            <person name="Thieme E."/>
            <person name="Hassa J."/>
            <person name="Haak M."/>
            <person name="Wittchen M."/>
            <person name="Mentz A."/>
            <person name="Persicke M."/>
            <person name="Busche T."/>
            <person name="Ruckert C."/>
        </authorList>
    </citation>
    <scope>NUCLEOTIDE SEQUENCE [LARGE SCALE GENOMIC DNA]</scope>
    <source>
        <strain evidence="3">1959</strain>
    </source>
</reference>
<feature type="transmembrane region" description="Helical" evidence="1">
    <location>
        <begin position="63"/>
        <end position="84"/>
    </location>
</feature>
<evidence type="ECO:0000256" key="1">
    <source>
        <dbReference type="SAM" id="Phobius"/>
    </source>
</evidence>
<protein>
    <submittedName>
        <fullName evidence="2">Uncharacterized protein</fullName>
    </submittedName>
</protein>
<keyword evidence="3" id="KW-1185">Reference proteome</keyword>
<organism evidence="2 3">
    <name type="scientific">Corynebacterium kalinowskii</name>
    <dbReference type="NCBI Taxonomy" id="2675216"/>
    <lineage>
        <taxon>Bacteria</taxon>
        <taxon>Bacillati</taxon>
        <taxon>Actinomycetota</taxon>
        <taxon>Actinomycetes</taxon>
        <taxon>Mycobacteriales</taxon>
        <taxon>Corynebacteriaceae</taxon>
        <taxon>Corynebacterium</taxon>
    </lineage>
</organism>
<keyword evidence="1" id="KW-0812">Transmembrane</keyword>
<keyword evidence="1" id="KW-1133">Transmembrane helix</keyword>
<dbReference type="EMBL" id="CP046452">
    <property type="protein sequence ID" value="QGU02938.1"/>
    <property type="molecule type" value="Genomic_DNA"/>
</dbReference>
<evidence type="ECO:0000313" key="3">
    <source>
        <dbReference type="Proteomes" id="UP000427071"/>
    </source>
</evidence>